<dbReference type="OrthoDB" id="8234388at2"/>
<accession>A0A4Y9LMZ6</accession>
<keyword evidence="3" id="KW-1185">Reference proteome</keyword>
<reference evidence="2 3" key="1">
    <citation type="submission" date="2019-03" db="EMBL/GenBank/DDBJ databases">
        <title>Bradyrhizobium diversity isolated from nodules of Chamaecrista fasciculata.</title>
        <authorList>
            <person name="Klepa M.S."/>
            <person name="Urquiaga M.O."/>
            <person name="Hungria M."/>
            <person name="Delamuta J.R."/>
        </authorList>
    </citation>
    <scope>NUCLEOTIDE SEQUENCE [LARGE SCALE GENOMIC DNA]</scope>
    <source>
        <strain evidence="2 3">CNPSo 3448</strain>
    </source>
</reference>
<dbReference type="Proteomes" id="UP000297966">
    <property type="component" value="Unassembled WGS sequence"/>
</dbReference>
<organism evidence="2 3">
    <name type="scientific">Bradyrhizobium niftali</name>
    <dbReference type="NCBI Taxonomy" id="2560055"/>
    <lineage>
        <taxon>Bacteria</taxon>
        <taxon>Pseudomonadati</taxon>
        <taxon>Pseudomonadota</taxon>
        <taxon>Alphaproteobacteria</taxon>
        <taxon>Hyphomicrobiales</taxon>
        <taxon>Nitrobacteraceae</taxon>
        <taxon>Bradyrhizobium</taxon>
    </lineage>
</organism>
<proteinExistence type="predicted"/>
<comment type="caution">
    <text evidence="2">The sequence shown here is derived from an EMBL/GenBank/DDBJ whole genome shotgun (WGS) entry which is preliminary data.</text>
</comment>
<dbReference type="AlphaFoldDB" id="A0A4Y9LMZ6"/>
<keyword evidence="1" id="KW-0472">Membrane</keyword>
<dbReference type="RefSeq" id="WP_135177246.1">
    <property type="nucleotide sequence ID" value="NZ_SPQT01000021.1"/>
</dbReference>
<name>A0A4Y9LMZ6_9BRAD</name>
<dbReference type="EMBL" id="SPQT01000021">
    <property type="protein sequence ID" value="TFV43834.1"/>
    <property type="molecule type" value="Genomic_DNA"/>
</dbReference>
<sequence>MKNAFNLSPLAEKLRSDARSLVIAALLIGGLILWFVMAGRTDRVIYRGVDQAWAEPGIVHLKTDPAGNYVIQRNAEFAAMKVGCVYDLNYDVVFGRHQSNDRIKTVRRVTLVGCQTSRTGSGQPSSMSGAV</sequence>
<keyword evidence="1" id="KW-0812">Transmembrane</keyword>
<gene>
    <name evidence="2" type="ORF">E4K65_30315</name>
</gene>
<feature type="transmembrane region" description="Helical" evidence="1">
    <location>
        <begin position="20"/>
        <end position="37"/>
    </location>
</feature>
<protein>
    <submittedName>
        <fullName evidence="2">Uncharacterized protein</fullName>
    </submittedName>
</protein>
<keyword evidence="1" id="KW-1133">Transmembrane helix</keyword>
<evidence type="ECO:0000313" key="3">
    <source>
        <dbReference type="Proteomes" id="UP000297966"/>
    </source>
</evidence>
<evidence type="ECO:0000313" key="2">
    <source>
        <dbReference type="EMBL" id="TFV43834.1"/>
    </source>
</evidence>
<evidence type="ECO:0000256" key="1">
    <source>
        <dbReference type="SAM" id="Phobius"/>
    </source>
</evidence>